<organism evidence="2 3">
    <name type="scientific">Fusibacter ferrireducens</name>
    <dbReference type="NCBI Taxonomy" id="2785058"/>
    <lineage>
        <taxon>Bacteria</taxon>
        <taxon>Bacillati</taxon>
        <taxon>Bacillota</taxon>
        <taxon>Clostridia</taxon>
        <taxon>Eubacteriales</taxon>
        <taxon>Eubacteriales Family XII. Incertae Sedis</taxon>
        <taxon>Fusibacter</taxon>
    </lineage>
</organism>
<keyword evidence="1" id="KW-1133">Transmembrane helix</keyword>
<evidence type="ECO:0000313" key="2">
    <source>
        <dbReference type="EMBL" id="MBF4694134.1"/>
    </source>
</evidence>
<dbReference type="EMBL" id="JADKNH010000008">
    <property type="protein sequence ID" value="MBF4694134.1"/>
    <property type="molecule type" value="Genomic_DNA"/>
</dbReference>
<keyword evidence="1" id="KW-0472">Membrane</keyword>
<keyword evidence="1" id="KW-0812">Transmembrane</keyword>
<comment type="caution">
    <text evidence="2">The sequence shown here is derived from an EMBL/GenBank/DDBJ whole genome shotgun (WGS) entry which is preliminary data.</text>
</comment>
<evidence type="ECO:0000313" key="3">
    <source>
        <dbReference type="Proteomes" id="UP000614200"/>
    </source>
</evidence>
<dbReference type="RefSeq" id="WP_194702378.1">
    <property type="nucleotide sequence ID" value="NZ_JADKNH010000008.1"/>
</dbReference>
<sequence>MGEYRITRRGKCAIGIVVALGLIALIKGSIFLAVFGLLLSVFLLTVSIYEIFINK</sequence>
<accession>A0ABR9ZUH8</accession>
<dbReference type="Proteomes" id="UP000614200">
    <property type="component" value="Unassembled WGS sequence"/>
</dbReference>
<feature type="transmembrane region" description="Helical" evidence="1">
    <location>
        <begin position="34"/>
        <end position="53"/>
    </location>
</feature>
<keyword evidence="3" id="KW-1185">Reference proteome</keyword>
<feature type="transmembrane region" description="Helical" evidence="1">
    <location>
        <begin position="12"/>
        <end position="28"/>
    </location>
</feature>
<name>A0ABR9ZUH8_9FIRM</name>
<reference evidence="2 3" key="1">
    <citation type="submission" date="2020-11" db="EMBL/GenBank/DDBJ databases">
        <title>Fusibacter basophilias sp. nov.</title>
        <authorList>
            <person name="Qiu D."/>
        </authorList>
    </citation>
    <scope>NUCLEOTIDE SEQUENCE [LARGE SCALE GENOMIC DNA]</scope>
    <source>
        <strain evidence="2 3">Q10-2</strain>
    </source>
</reference>
<proteinExistence type="predicted"/>
<gene>
    <name evidence="2" type="ORF">ISU02_13515</name>
</gene>
<protein>
    <recommendedName>
        <fullName evidence="4">Phosphatidate cytidylyltransferase</fullName>
    </recommendedName>
</protein>
<evidence type="ECO:0008006" key="4">
    <source>
        <dbReference type="Google" id="ProtNLM"/>
    </source>
</evidence>
<evidence type="ECO:0000256" key="1">
    <source>
        <dbReference type="SAM" id="Phobius"/>
    </source>
</evidence>